<feature type="non-terminal residue" evidence="1">
    <location>
        <position position="92"/>
    </location>
</feature>
<feature type="non-terminal residue" evidence="1">
    <location>
        <position position="1"/>
    </location>
</feature>
<sequence length="92" mass="10480">VQPIQHNGKNLSSPIKLTHVHSQDKALIADPFISPTLTSLTKTASDIPIFSEPFDEISLNNIYQVKLLASRLTMQYDYQTIIDMIYQIDFDQ</sequence>
<dbReference type="EMBL" id="UINC01227370">
    <property type="protein sequence ID" value="SVE58219.1"/>
    <property type="molecule type" value="Genomic_DNA"/>
</dbReference>
<dbReference type="AlphaFoldDB" id="A0A383ENM1"/>
<proteinExistence type="predicted"/>
<organism evidence="1">
    <name type="scientific">marine metagenome</name>
    <dbReference type="NCBI Taxonomy" id="408172"/>
    <lineage>
        <taxon>unclassified sequences</taxon>
        <taxon>metagenomes</taxon>
        <taxon>ecological metagenomes</taxon>
    </lineage>
</organism>
<protein>
    <submittedName>
        <fullName evidence="1">Uncharacterized protein</fullName>
    </submittedName>
</protein>
<accession>A0A383ENM1</accession>
<evidence type="ECO:0000313" key="1">
    <source>
        <dbReference type="EMBL" id="SVE58219.1"/>
    </source>
</evidence>
<name>A0A383ENM1_9ZZZZ</name>
<reference evidence="1" key="1">
    <citation type="submission" date="2018-05" db="EMBL/GenBank/DDBJ databases">
        <authorList>
            <person name="Lanie J.A."/>
            <person name="Ng W.-L."/>
            <person name="Kazmierczak K.M."/>
            <person name="Andrzejewski T.M."/>
            <person name="Davidsen T.M."/>
            <person name="Wayne K.J."/>
            <person name="Tettelin H."/>
            <person name="Glass J.I."/>
            <person name="Rusch D."/>
            <person name="Podicherti R."/>
            <person name="Tsui H.-C.T."/>
            <person name="Winkler M.E."/>
        </authorList>
    </citation>
    <scope>NUCLEOTIDE SEQUENCE</scope>
</reference>
<gene>
    <name evidence="1" type="ORF">METZ01_LOCUS511073</name>
</gene>